<evidence type="ECO:0000313" key="2">
    <source>
        <dbReference type="Proteomes" id="UP000182737"/>
    </source>
</evidence>
<dbReference type="Proteomes" id="UP000182737">
    <property type="component" value="Unassembled WGS sequence"/>
</dbReference>
<gene>
    <name evidence="1" type="ORF">SAMN04487775_1207</name>
</gene>
<reference evidence="2" key="1">
    <citation type="submission" date="2016-10" db="EMBL/GenBank/DDBJ databases">
        <authorList>
            <person name="Varghese N."/>
            <person name="Submissions S."/>
        </authorList>
    </citation>
    <scope>NUCLEOTIDE SEQUENCE [LARGE SCALE GENOMIC DNA]</scope>
    <source>
        <strain evidence="2">XBD1002</strain>
    </source>
</reference>
<organism evidence="1 2">
    <name type="scientific">Treponema bryantii</name>
    <dbReference type="NCBI Taxonomy" id="163"/>
    <lineage>
        <taxon>Bacteria</taxon>
        <taxon>Pseudomonadati</taxon>
        <taxon>Spirochaetota</taxon>
        <taxon>Spirochaetia</taxon>
        <taxon>Spirochaetales</taxon>
        <taxon>Treponemataceae</taxon>
        <taxon>Treponema</taxon>
    </lineage>
</organism>
<dbReference type="RefSeq" id="WP_074933929.1">
    <property type="nucleotide sequence ID" value="NZ_FORI01000020.1"/>
</dbReference>
<accession>A0A1I3NM55</accession>
<dbReference type="AlphaFoldDB" id="A0A1I3NM55"/>
<dbReference type="OrthoDB" id="361528at2"/>
<sequence length="91" mass="10526">MENILLNIWIEMKSGIKVRLISKDVYNSDENYIVIMEINENGISRNINLMVKGRKVFDASGKCLDFGDAYPLTSEYGKMMITKQFINAWLE</sequence>
<proteinExistence type="predicted"/>
<keyword evidence="2" id="KW-1185">Reference proteome</keyword>
<dbReference type="EMBL" id="FORI01000020">
    <property type="protein sequence ID" value="SFJ10383.1"/>
    <property type="molecule type" value="Genomic_DNA"/>
</dbReference>
<protein>
    <submittedName>
        <fullName evidence="1">Uncharacterized protein</fullName>
    </submittedName>
</protein>
<evidence type="ECO:0000313" key="1">
    <source>
        <dbReference type="EMBL" id="SFJ10383.1"/>
    </source>
</evidence>
<name>A0A1I3NM55_9SPIR</name>